<evidence type="ECO:0000313" key="8">
    <source>
        <dbReference type="Proteomes" id="UP000002358"/>
    </source>
</evidence>
<evidence type="ECO:0000259" key="5">
    <source>
        <dbReference type="Pfam" id="PF02902"/>
    </source>
</evidence>
<dbReference type="InterPro" id="IPR038765">
    <property type="entry name" value="Papain-like_cys_pep_sf"/>
</dbReference>
<feature type="domain" description="YqaJ viral recombinase" evidence="6">
    <location>
        <begin position="82"/>
        <end position="227"/>
    </location>
</feature>
<dbReference type="PANTHER" id="PTHR46609:SF8">
    <property type="entry name" value="YQAJ VIRAL RECOMBINASE DOMAIN-CONTAINING PROTEIN"/>
    <property type="match status" value="1"/>
</dbReference>
<dbReference type="Pfam" id="PF09588">
    <property type="entry name" value="YqaJ"/>
    <property type="match status" value="1"/>
</dbReference>
<evidence type="ECO:0000313" key="7">
    <source>
        <dbReference type="EnsemblMetazoa" id="XP_031788429"/>
    </source>
</evidence>
<accession>A0A7M7QJ35</accession>
<evidence type="ECO:0000256" key="2">
    <source>
        <dbReference type="ARBA" id="ARBA00022670"/>
    </source>
</evidence>
<dbReference type="CDD" id="cd22343">
    <property type="entry name" value="PDDEXK_lambda_exonuclease-like"/>
    <property type="match status" value="1"/>
</dbReference>
<evidence type="ECO:0008006" key="9">
    <source>
        <dbReference type="Google" id="ProtNLM"/>
    </source>
</evidence>
<feature type="region of interest" description="Disordered" evidence="4">
    <location>
        <begin position="302"/>
        <end position="324"/>
    </location>
</feature>
<keyword evidence="2" id="KW-0645">Protease</keyword>
<dbReference type="EnsemblMetazoa" id="XM_031932569">
    <property type="protein sequence ID" value="XP_031788429"/>
    <property type="gene ID" value="LOC116417741"/>
</dbReference>
<dbReference type="SUPFAM" id="SSF54001">
    <property type="entry name" value="Cysteine proteinases"/>
    <property type="match status" value="1"/>
</dbReference>
<reference evidence="7" key="1">
    <citation type="submission" date="2021-01" db="UniProtKB">
        <authorList>
            <consortium name="EnsemblMetazoa"/>
        </authorList>
    </citation>
    <scope>IDENTIFICATION</scope>
</reference>
<dbReference type="RefSeq" id="XP_031788429.1">
    <property type="nucleotide sequence ID" value="XM_031932569.2"/>
</dbReference>
<evidence type="ECO:0000256" key="3">
    <source>
        <dbReference type="ARBA" id="ARBA00022801"/>
    </source>
</evidence>
<keyword evidence="3" id="KW-0378">Hydrolase</keyword>
<dbReference type="KEGG" id="nvi:116417741"/>
<dbReference type="InterPro" id="IPR003653">
    <property type="entry name" value="Peptidase_C48_C"/>
</dbReference>
<dbReference type="InParanoid" id="A0A7M7QJ35"/>
<organism evidence="7 8">
    <name type="scientific">Nasonia vitripennis</name>
    <name type="common">Parasitic wasp</name>
    <dbReference type="NCBI Taxonomy" id="7425"/>
    <lineage>
        <taxon>Eukaryota</taxon>
        <taxon>Metazoa</taxon>
        <taxon>Ecdysozoa</taxon>
        <taxon>Arthropoda</taxon>
        <taxon>Hexapoda</taxon>
        <taxon>Insecta</taxon>
        <taxon>Pterygota</taxon>
        <taxon>Neoptera</taxon>
        <taxon>Endopterygota</taxon>
        <taxon>Hymenoptera</taxon>
        <taxon>Apocrita</taxon>
        <taxon>Proctotrupomorpha</taxon>
        <taxon>Chalcidoidea</taxon>
        <taxon>Pteromalidae</taxon>
        <taxon>Pteromalinae</taxon>
        <taxon>Nasonia</taxon>
    </lineage>
</organism>
<dbReference type="InterPro" id="IPR019080">
    <property type="entry name" value="YqaJ_viral_recombinase"/>
</dbReference>
<dbReference type="GeneID" id="116417741"/>
<keyword evidence="8" id="KW-1185">Reference proteome</keyword>
<proteinExistence type="inferred from homology"/>
<dbReference type="AlphaFoldDB" id="A0A7M7QJ35"/>
<dbReference type="GO" id="GO:0006508">
    <property type="term" value="P:proteolysis"/>
    <property type="evidence" value="ECO:0007669"/>
    <property type="project" value="UniProtKB-KW"/>
</dbReference>
<protein>
    <recommendedName>
        <fullName evidence="9">Ubiquitin-like protease family profile domain-containing protein</fullName>
    </recommendedName>
</protein>
<sequence length="561" mass="65633">MEEAAKKKIEKTKTLRMLKGRRRRRYLDSGKEDYGEGANRPDISPESYEILVQQHLEKLRKDQTNRVEIERAIVNQSECDLWYQKRRELLTASNFGKICRKRNSTSSSAIVKSILYPPVLNLLALAYGVENEASARNVVQKIKTRYTTRWLLIDEDDEYLGASVDGFIGNDGSVEIKNPLSAANLTIHQALKRKKHLRRIFSKEDINKMNTSHQYYYQVQDQLHVSRKDYCIFALCPKIDIKYIRVERNDDFWQKRMAEPLRRFYFDCLLPELLDSHYNRNMALREPDYVVEAHREQQRKAAEKAAKTKRKVTIQSKTKEKRSRTSVINIADNVANNDTKDMSSLTETAEHQCDASVPIESNGSSIEDQRSILAVLYVNINMDQVYSNILDIESLLNDDSIESFFQLVQKKESNYEIHPTIYFQFYDLLPEQFLGFHGKIHVQIIGGHPDFEHWICMRYNGKYLQIFDSINRTHMSQLHAVEKAYFNHRYPQLKWENVRFAKVTQQPDGVSCGVYSLAFMTDIILKKDVTKIKYSQNAIVMRNHAVAILKQQDLISFPYRR</sequence>
<evidence type="ECO:0000256" key="4">
    <source>
        <dbReference type="SAM" id="MobiDB-lite"/>
    </source>
</evidence>
<dbReference type="GO" id="GO:0008234">
    <property type="term" value="F:cysteine-type peptidase activity"/>
    <property type="evidence" value="ECO:0007669"/>
    <property type="project" value="InterPro"/>
</dbReference>
<dbReference type="Proteomes" id="UP000002358">
    <property type="component" value="Unassembled WGS sequence"/>
</dbReference>
<dbReference type="InterPro" id="IPR011604">
    <property type="entry name" value="PDDEXK-like_dom_sf"/>
</dbReference>
<evidence type="ECO:0000259" key="6">
    <source>
        <dbReference type="Pfam" id="PF09588"/>
    </source>
</evidence>
<comment type="similarity">
    <text evidence="1">Belongs to the peptidase C48 family.</text>
</comment>
<dbReference type="Pfam" id="PF02902">
    <property type="entry name" value="Peptidase_C48"/>
    <property type="match status" value="1"/>
</dbReference>
<dbReference type="SUPFAM" id="SSF52980">
    <property type="entry name" value="Restriction endonuclease-like"/>
    <property type="match status" value="1"/>
</dbReference>
<evidence type="ECO:0000256" key="1">
    <source>
        <dbReference type="ARBA" id="ARBA00005234"/>
    </source>
</evidence>
<feature type="region of interest" description="Disordered" evidence="4">
    <location>
        <begin position="20"/>
        <end position="41"/>
    </location>
</feature>
<feature type="domain" description="Ubiquitin-like protease family profile" evidence="5">
    <location>
        <begin position="463"/>
        <end position="531"/>
    </location>
</feature>
<dbReference type="Gene3D" id="3.90.320.10">
    <property type="match status" value="1"/>
</dbReference>
<dbReference type="OrthoDB" id="7610505at2759"/>
<dbReference type="PANTHER" id="PTHR46609">
    <property type="entry name" value="EXONUCLEASE, PHAGE-TYPE/RECB, C-TERMINAL DOMAIN-CONTAINING PROTEIN"/>
    <property type="match status" value="1"/>
</dbReference>
<dbReference type="Gene3D" id="3.40.395.10">
    <property type="entry name" value="Adenoviral Proteinase, Chain A"/>
    <property type="match status" value="1"/>
</dbReference>
<dbReference type="InterPro" id="IPR051703">
    <property type="entry name" value="NF-kappa-B_Signaling_Reg"/>
</dbReference>
<dbReference type="InterPro" id="IPR011335">
    <property type="entry name" value="Restrct_endonuc-II-like"/>
</dbReference>
<dbReference type="GO" id="GO:0006281">
    <property type="term" value="P:DNA repair"/>
    <property type="evidence" value="ECO:0007669"/>
    <property type="project" value="UniProtKB-ARBA"/>
</dbReference>
<name>A0A7M7QJ35_NASVI</name>